<sequence length="413" mass="42143">MPGDRQPAKPADSPSAPGLPWGSLLLVLTIVFINFAGFSLIIPLLPFYGAALGASPVQITLLFAAYSLGGVFGETQWGRLSDRVGRRPVLIGATACAALSYGAFAYAPDLYSALAIRVATGFFSGVMGVCAAYVADVTQPQQRARAMGLIGAALNLGFAIGPAMGGLLATPADGLAGFRLPILVSGAVALGASAWSVFVLRESHPPGAVRPATDFGAGFRVVGASPLLARLFAITFIGIGTFAGMEAVYGLWTARNFGWTTHEVGLAFIAVGVAGFTVQVTAIGPATRRWGEARVIIAGLCVLAASMALMPVLRAPWAAVALMASLMMGHSIAFPSAGGLISRNTPPAMQGAVNGLSMATNALGRICLPPLFGAIYAIAPDAPYAAATALVALAVVIAAQVWRLTSSNQKAGS</sequence>
<feature type="transmembrane region" description="Helical" evidence="6">
    <location>
        <begin position="89"/>
        <end position="108"/>
    </location>
</feature>
<dbReference type="PANTHER" id="PTHR23504">
    <property type="entry name" value="MAJOR FACILITATOR SUPERFAMILY DOMAIN-CONTAINING PROTEIN 10"/>
    <property type="match status" value="1"/>
</dbReference>
<feature type="transmembrane region" description="Helical" evidence="6">
    <location>
        <begin position="21"/>
        <end position="42"/>
    </location>
</feature>
<dbReference type="EMBL" id="JAAAPO010000001">
    <property type="protein sequence ID" value="NBC35423.1"/>
    <property type="molecule type" value="Genomic_DNA"/>
</dbReference>
<evidence type="ECO:0000313" key="9">
    <source>
        <dbReference type="Proteomes" id="UP000753724"/>
    </source>
</evidence>
<dbReference type="PANTHER" id="PTHR23504:SF15">
    <property type="entry name" value="MAJOR FACILITATOR SUPERFAMILY (MFS) PROFILE DOMAIN-CONTAINING PROTEIN"/>
    <property type="match status" value="1"/>
</dbReference>
<keyword evidence="3 6" id="KW-0812">Transmembrane</keyword>
<dbReference type="InterPro" id="IPR036259">
    <property type="entry name" value="MFS_trans_sf"/>
</dbReference>
<evidence type="ECO:0000256" key="4">
    <source>
        <dbReference type="ARBA" id="ARBA00022989"/>
    </source>
</evidence>
<dbReference type="InterPro" id="IPR011701">
    <property type="entry name" value="MFS"/>
</dbReference>
<feature type="transmembrane region" description="Helical" evidence="6">
    <location>
        <begin position="295"/>
        <end position="313"/>
    </location>
</feature>
<evidence type="ECO:0000259" key="7">
    <source>
        <dbReference type="PROSITE" id="PS50850"/>
    </source>
</evidence>
<comment type="subcellular location">
    <subcellularLocation>
        <location evidence="1">Membrane</location>
        <topology evidence="1">Multi-pass membrane protein</topology>
    </subcellularLocation>
</comment>
<keyword evidence="4 6" id="KW-1133">Transmembrane helix</keyword>
<comment type="caution">
    <text evidence="8">The sequence shown here is derived from an EMBL/GenBank/DDBJ whole genome shotgun (WGS) entry which is preliminary data.</text>
</comment>
<evidence type="ECO:0000256" key="2">
    <source>
        <dbReference type="ARBA" id="ARBA00022448"/>
    </source>
</evidence>
<proteinExistence type="predicted"/>
<gene>
    <name evidence="8" type="ORF">GTZ99_02500</name>
</gene>
<keyword evidence="9" id="KW-1185">Reference proteome</keyword>
<dbReference type="SUPFAM" id="SSF103473">
    <property type="entry name" value="MFS general substrate transporter"/>
    <property type="match status" value="1"/>
</dbReference>
<dbReference type="PROSITE" id="PS50850">
    <property type="entry name" value="MFS"/>
    <property type="match status" value="1"/>
</dbReference>
<feature type="transmembrane region" description="Helical" evidence="6">
    <location>
        <begin position="227"/>
        <end position="252"/>
    </location>
</feature>
<feature type="transmembrane region" description="Helical" evidence="6">
    <location>
        <begin position="385"/>
        <end position="404"/>
    </location>
</feature>
<protein>
    <submittedName>
        <fullName evidence="8">MFS transporter</fullName>
    </submittedName>
</protein>
<feature type="transmembrane region" description="Helical" evidence="6">
    <location>
        <begin position="114"/>
        <end position="135"/>
    </location>
</feature>
<dbReference type="CDD" id="cd17330">
    <property type="entry name" value="MFS_SLC46_TetA_like"/>
    <property type="match status" value="1"/>
</dbReference>
<evidence type="ECO:0000313" key="8">
    <source>
        <dbReference type="EMBL" id="NBC35423.1"/>
    </source>
</evidence>
<evidence type="ECO:0000256" key="5">
    <source>
        <dbReference type="ARBA" id="ARBA00023136"/>
    </source>
</evidence>
<feature type="transmembrane region" description="Helical" evidence="6">
    <location>
        <begin position="48"/>
        <end position="68"/>
    </location>
</feature>
<dbReference type="InterPro" id="IPR001958">
    <property type="entry name" value="Tet-R_TetA/multi-R_MdtG-like"/>
</dbReference>
<reference evidence="9" key="1">
    <citation type="submission" date="2020-01" db="EMBL/GenBank/DDBJ databases">
        <title>Sphingomonas sp. strain CSW-10.</title>
        <authorList>
            <person name="Chen W.-M."/>
        </authorList>
    </citation>
    <scope>NUCLEOTIDE SEQUENCE [LARGE SCALE GENOMIC DNA]</scope>
    <source>
        <strain evidence="9">FSY-8</strain>
    </source>
</reference>
<dbReference type="Pfam" id="PF07690">
    <property type="entry name" value="MFS_1"/>
    <property type="match status" value="1"/>
</dbReference>
<evidence type="ECO:0000256" key="3">
    <source>
        <dbReference type="ARBA" id="ARBA00022692"/>
    </source>
</evidence>
<feature type="transmembrane region" description="Helical" evidence="6">
    <location>
        <begin position="147"/>
        <end position="168"/>
    </location>
</feature>
<keyword evidence="5 6" id="KW-0472">Membrane</keyword>
<dbReference type="InterPro" id="IPR020846">
    <property type="entry name" value="MFS_dom"/>
</dbReference>
<evidence type="ECO:0000256" key="1">
    <source>
        <dbReference type="ARBA" id="ARBA00004141"/>
    </source>
</evidence>
<feature type="transmembrane region" description="Helical" evidence="6">
    <location>
        <begin position="362"/>
        <end position="379"/>
    </location>
</feature>
<dbReference type="PRINTS" id="PR01035">
    <property type="entry name" value="TCRTETA"/>
</dbReference>
<dbReference type="Gene3D" id="1.20.1250.20">
    <property type="entry name" value="MFS general substrate transporter like domains"/>
    <property type="match status" value="1"/>
</dbReference>
<dbReference type="Proteomes" id="UP000753724">
    <property type="component" value="Unassembled WGS sequence"/>
</dbReference>
<feature type="transmembrane region" description="Helical" evidence="6">
    <location>
        <begin position="319"/>
        <end position="341"/>
    </location>
</feature>
<name>A0ABW9XA68_9SPHN</name>
<feature type="domain" description="Major facilitator superfamily (MFS) profile" evidence="7">
    <location>
        <begin position="23"/>
        <end position="406"/>
    </location>
</feature>
<feature type="transmembrane region" description="Helical" evidence="6">
    <location>
        <begin position="180"/>
        <end position="200"/>
    </location>
</feature>
<evidence type="ECO:0000256" key="6">
    <source>
        <dbReference type="SAM" id="Phobius"/>
    </source>
</evidence>
<organism evidence="8 9">
    <name type="scientific">Novosphingobium ovatum</name>
    <dbReference type="NCBI Taxonomy" id="1908523"/>
    <lineage>
        <taxon>Bacteria</taxon>
        <taxon>Pseudomonadati</taxon>
        <taxon>Pseudomonadota</taxon>
        <taxon>Alphaproteobacteria</taxon>
        <taxon>Sphingomonadales</taxon>
        <taxon>Sphingomonadaceae</taxon>
        <taxon>Novosphingobium</taxon>
    </lineage>
</organism>
<feature type="transmembrane region" description="Helical" evidence="6">
    <location>
        <begin position="264"/>
        <end position="283"/>
    </location>
</feature>
<keyword evidence="2" id="KW-0813">Transport</keyword>
<accession>A0ABW9XA68</accession>